<dbReference type="EMBL" id="WKJM01000036">
    <property type="protein sequence ID" value="MRX11517.1"/>
    <property type="molecule type" value="Genomic_DNA"/>
</dbReference>
<protein>
    <submittedName>
        <fullName evidence="1">Uncharacterized protein</fullName>
    </submittedName>
</protein>
<accession>A0A6L5QPA0</accession>
<dbReference type="Proteomes" id="UP000481037">
    <property type="component" value="Unassembled WGS sequence"/>
</dbReference>
<evidence type="ECO:0000313" key="1">
    <source>
        <dbReference type="EMBL" id="MRX11517.1"/>
    </source>
</evidence>
<evidence type="ECO:0000313" key="2">
    <source>
        <dbReference type="Proteomes" id="UP000481037"/>
    </source>
</evidence>
<sequence length="71" mass="8107">MTKKYPGLLDGLLAARAQKISLERQGVHAETVLNEMERKRGRTRDFLDALEKSFAWMVVVILIVANDISRH</sequence>
<reference evidence="1 2" key="1">
    <citation type="submission" date="2019-11" db="EMBL/GenBank/DDBJ databases">
        <title>Novel species isolated from a subtropical stream in China.</title>
        <authorList>
            <person name="Lu H."/>
        </authorList>
    </citation>
    <scope>NUCLEOTIDE SEQUENCE [LARGE SCALE GENOMIC DNA]</scope>
    <source>
        <strain evidence="1 2">FT25W</strain>
    </source>
</reference>
<dbReference type="AlphaFoldDB" id="A0A6L5QPA0"/>
<comment type="caution">
    <text evidence="1">The sequence shown here is derived from an EMBL/GenBank/DDBJ whole genome shotgun (WGS) entry which is preliminary data.</text>
</comment>
<name>A0A6L5QPA0_9BURK</name>
<gene>
    <name evidence="1" type="ORF">GJ697_27195</name>
</gene>
<organism evidence="1 2">
    <name type="scientific">Duganella alba</name>
    <dbReference type="NCBI Taxonomy" id="2666081"/>
    <lineage>
        <taxon>Bacteria</taxon>
        <taxon>Pseudomonadati</taxon>
        <taxon>Pseudomonadota</taxon>
        <taxon>Betaproteobacteria</taxon>
        <taxon>Burkholderiales</taxon>
        <taxon>Oxalobacteraceae</taxon>
        <taxon>Telluria group</taxon>
        <taxon>Duganella</taxon>
    </lineage>
</organism>
<proteinExistence type="predicted"/>
<keyword evidence="2" id="KW-1185">Reference proteome</keyword>
<dbReference type="RefSeq" id="WP_154370108.1">
    <property type="nucleotide sequence ID" value="NZ_WKJM01000036.1"/>
</dbReference>